<keyword evidence="17" id="KW-0458">Lysosome</keyword>
<dbReference type="Pfam" id="PF25068">
    <property type="entry name" value="ARM_TT21_4th"/>
    <property type="match status" value="1"/>
</dbReference>
<dbReference type="GO" id="GO:0030991">
    <property type="term" value="C:intraciliary transport particle A"/>
    <property type="evidence" value="ECO:0007669"/>
    <property type="project" value="TreeGrafter"/>
</dbReference>
<dbReference type="FunFam" id="2.130.10.10:FF:000054">
    <property type="entry name" value="Putative WD repeat-containing protein 48"/>
    <property type="match status" value="1"/>
</dbReference>
<feature type="repeat" description="WD" evidence="21">
    <location>
        <begin position="206"/>
        <end position="247"/>
    </location>
</feature>
<feature type="repeat" description="WD" evidence="21">
    <location>
        <begin position="113"/>
        <end position="154"/>
    </location>
</feature>
<evidence type="ECO:0000256" key="13">
    <source>
        <dbReference type="ARBA" id="ARBA00022786"/>
    </source>
</evidence>
<dbReference type="PROSITE" id="PS50082">
    <property type="entry name" value="WD_REPEATS_2"/>
    <property type="match status" value="5"/>
</dbReference>
<dbReference type="Gene3D" id="1.25.40.10">
    <property type="entry name" value="Tetratricopeptide repeat domain"/>
    <property type="match status" value="6"/>
</dbReference>
<evidence type="ECO:0000256" key="16">
    <source>
        <dbReference type="ARBA" id="ARBA00023204"/>
    </source>
</evidence>
<evidence type="ECO:0000256" key="11">
    <source>
        <dbReference type="ARBA" id="ARBA00022753"/>
    </source>
</evidence>
<dbReference type="PROSITE" id="PS00678">
    <property type="entry name" value="WD_REPEATS_1"/>
    <property type="match status" value="1"/>
</dbReference>
<evidence type="ECO:0000256" key="14">
    <source>
        <dbReference type="ARBA" id="ARBA00022803"/>
    </source>
</evidence>
<feature type="domain" description="Tetratricopeptide repeat protein 21A/21B second ARM" evidence="25">
    <location>
        <begin position="919"/>
        <end position="1191"/>
    </location>
</feature>
<evidence type="ECO:0000313" key="31">
    <source>
        <dbReference type="Proteomes" id="UP000028761"/>
    </source>
</evidence>
<evidence type="ECO:0000256" key="17">
    <source>
        <dbReference type="ARBA" id="ARBA00023228"/>
    </source>
</evidence>
<dbReference type="GO" id="GO:0006281">
    <property type="term" value="P:DNA repair"/>
    <property type="evidence" value="ECO:0007669"/>
    <property type="project" value="UniProtKB-KW"/>
</dbReference>
<feature type="repeat" description="TPR" evidence="22">
    <location>
        <begin position="1370"/>
        <end position="1403"/>
    </location>
</feature>
<evidence type="ECO:0000256" key="12">
    <source>
        <dbReference type="ARBA" id="ARBA00022763"/>
    </source>
</evidence>
<evidence type="ECO:0000256" key="20">
    <source>
        <dbReference type="ARBA" id="ARBA00049668"/>
    </source>
</evidence>
<dbReference type="CDD" id="cd00200">
    <property type="entry name" value="WD40"/>
    <property type="match status" value="1"/>
</dbReference>
<keyword evidence="11" id="KW-0967">Endosome</keyword>
<dbReference type="InterPro" id="IPR020472">
    <property type="entry name" value="WD40_PAC1"/>
</dbReference>
<keyword evidence="18" id="KW-0539">Nucleus</keyword>
<keyword evidence="14 22" id="KW-0802">TPR repeat</keyword>
<dbReference type="InterPro" id="IPR056836">
    <property type="entry name" value="ARM_TT21_4th"/>
</dbReference>
<evidence type="ECO:0000256" key="22">
    <source>
        <dbReference type="PROSITE-ProRule" id="PRU00339"/>
    </source>
</evidence>
<dbReference type="SUPFAM" id="SSF48452">
    <property type="entry name" value="TPR-like"/>
    <property type="match status" value="4"/>
</dbReference>
<dbReference type="SMART" id="SM00028">
    <property type="entry name" value="TPR"/>
    <property type="match status" value="14"/>
</dbReference>
<keyword evidence="13" id="KW-0833">Ubl conjugation pathway</keyword>
<dbReference type="FunFam" id="1.25.40.10:FF:001189">
    <property type="entry name" value="Tetratricopeptide repeat domain 21A"/>
    <property type="match status" value="1"/>
</dbReference>
<keyword evidence="9 21" id="KW-0853">WD repeat</keyword>
<evidence type="ECO:0000313" key="30">
    <source>
        <dbReference type="Ensembl" id="ENSPANP00000037880.2"/>
    </source>
</evidence>
<comment type="similarity">
    <text evidence="5">Belongs to the WD repeat WDR48 family.</text>
</comment>
<evidence type="ECO:0000256" key="9">
    <source>
        <dbReference type="ARBA" id="ARBA00022574"/>
    </source>
</evidence>
<dbReference type="PROSITE" id="PS50294">
    <property type="entry name" value="WD_REPEATS_REGION"/>
    <property type="match status" value="4"/>
</dbReference>
<dbReference type="FunFam" id="2.130.10.10:FF:002031">
    <property type="entry name" value="WD repeat domain 48b"/>
    <property type="match status" value="1"/>
</dbReference>
<evidence type="ECO:0000256" key="3">
    <source>
        <dbReference type="ARBA" id="ARBA00004496"/>
    </source>
</evidence>
<dbReference type="Bgee" id="ENSPANG00000015970">
    <property type="expression patterns" value="Expressed in ventromedial nucleus of hypothalamus and 64 other cell types or tissues"/>
</dbReference>
<reference evidence="30" key="3">
    <citation type="submission" date="2025-09" db="UniProtKB">
        <authorList>
            <consortium name="Ensembl"/>
        </authorList>
    </citation>
    <scope>IDENTIFICATION</scope>
</reference>
<feature type="domain" description="Tetratricopeptide repeat protein 21A/21B fourth ARM" evidence="29">
    <location>
        <begin position="1406"/>
        <end position="1556"/>
    </location>
</feature>
<feature type="coiled-coil region" evidence="23">
    <location>
        <begin position="1018"/>
        <end position="1045"/>
    </location>
</feature>
<feature type="repeat" description="TPR" evidence="22">
    <location>
        <begin position="1143"/>
        <end position="1176"/>
    </location>
</feature>
<keyword evidence="10" id="KW-0677">Repeat</keyword>
<evidence type="ECO:0000256" key="7">
    <source>
        <dbReference type="ARBA" id="ARBA00021209"/>
    </source>
</evidence>
<comment type="similarity">
    <text evidence="6">Belongs to the TTC21 family.</text>
</comment>
<dbReference type="InterPro" id="IPR036322">
    <property type="entry name" value="WD40_repeat_dom_sf"/>
</dbReference>
<evidence type="ECO:0000259" key="25">
    <source>
        <dbReference type="Pfam" id="PF25060"/>
    </source>
</evidence>
<dbReference type="GO" id="GO:0080090">
    <property type="term" value="P:regulation of primary metabolic process"/>
    <property type="evidence" value="ECO:0007669"/>
    <property type="project" value="UniProtKB-ARBA"/>
</dbReference>
<dbReference type="InterPro" id="IPR019734">
    <property type="entry name" value="TPR_rpt"/>
</dbReference>
<name>A0A2I3MQE3_PAPAN</name>
<dbReference type="InterPro" id="IPR056834">
    <property type="entry name" value="ARM_TT21_C"/>
</dbReference>
<dbReference type="GO" id="GO:0005929">
    <property type="term" value="C:cilium"/>
    <property type="evidence" value="ECO:0007669"/>
    <property type="project" value="GOC"/>
</dbReference>
<dbReference type="InterPro" id="IPR056833">
    <property type="entry name" value="ARM_TT21_N"/>
</dbReference>
<dbReference type="GO" id="GO:0005634">
    <property type="term" value="C:nucleus"/>
    <property type="evidence" value="ECO:0007669"/>
    <property type="project" value="UniProtKB-SubCell"/>
</dbReference>
<dbReference type="InterPro" id="IPR056832">
    <property type="entry name" value="ARM_TT21_2nd"/>
</dbReference>
<dbReference type="PANTHER" id="PTHR14699:SF2">
    <property type="entry name" value="TETRATRICOPEPTIDE REPEAT PROTEIN 21A"/>
    <property type="match status" value="1"/>
</dbReference>
<dbReference type="Gene3D" id="2.130.10.10">
    <property type="entry name" value="YVTN repeat-like/Quinoprotein amine dehydrogenase"/>
    <property type="match status" value="2"/>
</dbReference>
<keyword evidence="23" id="KW-0175">Coiled coil</keyword>
<keyword evidence="31" id="KW-1185">Reference proteome</keyword>
<evidence type="ECO:0000256" key="19">
    <source>
        <dbReference type="ARBA" id="ARBA00031683"/>
    </source>
</evidence>
<dbReference type="Ensembl" id="ENSPANT00000050937.2">
    <property type="protein sequence ID" value="ENSPANP00000037880.2"/>
    <property type="gene ID" value="ENSPANG00000015970.3"/>
</dbReference>
<evidence type="ECO:0000256" key="18">
    <source>
        <dbReference type="ARBA" id="ARBA00023242"/>
    </source>
</evidence>
<dbReference type="GO" id="GO:0061512">
    <property type="term" value="P:protein localization to cilium"/>
    <property type="evidence" value="ECO:0007669"/>
    <property type="project" value="TreeGrafter"/>
</dbReference>
<dbReference type="GO" id="GO:0060255">
    <property type="term" value="P:regulation of macromolecule metabolic process"/>
    <property type="evidence" value="ECO:0007669"/>
    <property type="project" value="UniProtKB-ARBA"/>
</dbReference>
<dbReference type="InterPro" id="IPR001680">
    <property type="entry name" value="WD40_rpt"/>
</dbReference>
<evidence type="ECO:0000256" key="2">
    <source>
        <dbReference type="ARBA" id="ARBA00004371"/>
    </source>
</evidence>
<feature type="repeat" description="WD" evidence="21">
    <location>
        <begin position="164"/>
        <end position="205"/>
    </location>
</feature>
<protein>
    <recommendedName>
        <fullName evidence="7">WD repeat-containing protein 48</fullName>
    </recommendedName>
    <alternativeName>
        <fullName evidence="19">USP1-associated factor 1</fullName>
    </alternativeName>
</protein>
<dbReference type="GO" id="GO:0005764">
    <property type="term" value="C:lysosome"/>
    <property type="evidence" value="ECO:0007669"/>
    <property type="project" value="UniProtKB-SubCell"/>
</dbReference>
<feature type="compositionally biased region" description="Low complexity" evidence="24">
    <location>
        <begin position="621"/>
        <end position="632"/>
    </location>
</feature>
<dbReference type="Pfam" id="PF25063">
    <property type="entry name" value="ARM_TT21_C"/>
    <property type="match status" value="1"/>
</dbReference>
<dbReference type="Pfam" id="PF25064">
    <property type="entry name" value="ARM_TT21_5th"/>
    <property type="match status" value="1"/>
</dbReference>
<keyword evidence="8" id="KW-0963">Cytoplasm</keyword>
<dbReference type="FunFam" id="1.25.40.10:FF:000279">
    <property type="entry name" value="Tetratricopeptide repeat domain 21A"/>
    <property type="match status" value="1"/>
</dbReference>
<dbReference type="Pfam" id="PF00400">
    <property type="entry name" value="WD40"/>
    <property type="match status" value="6"/>
</dbReference>
<feature type="domain" description="Tetratricopeptide repeat protein 21A/21B fifth ARM repeats" evidence="28">
    <location>
        <begin position="1599"/>
        <end position="1715"/>
    </location>
</feature>
<dbReference type="GO" id="GO:0005770">
    <property type="term" value="C:late endosome"/>
    <property type="evidence" value="ECO:0007669"/>
    <property type="project" value="UniProtKB-SubCell"/>
</dbReference>
<dbReference type="InterPro" id="IPR021772">
    <property type="entry name" value="WDR48/Bun107"/>
</dbReference>
<feature type="repeat" description="TPR" evidence="22">
    <location>
        <begin position="1531"/>
        <end position="1564"/>
    </location>
</feature>
<dbReference type="FunFam" id="1.25.40.10:FF:000568">
    <property type="entry name" value="Tetratricopeptide repeat domain 21A"/>
    <property type="match status" value="1"/>
</dbReference>
<evidence type="ECO:0000256" key="15">
    <source>
        <dbReference type="ARBA" id="ARBA00023125"/>
    </source>
</evidence>
<evidence type="ECO:0000259" key="29">
    <source>
        <dbReference type="Pfam" id="PF25068"/>
    </source>
</evidence>
<evidence type="ECO:0000259" key="27">
    <source>
        <dbReference type="Pfam" id="PF25063"/>
    </source>
</evidence>
<feature type="domain" description="Tetratricopeptide repeat protein 21A/21B C-terminal ARM" evidence="27">
    <location>
        <begin position="1749"/>
        <end position="1957"/>
    </location>
</feature>
<dbReference type="GO" id="GO:0003677">
    <property type="term" value="F:DNA binding"/>
    <property type="evidence" value="ECO:0007669"/>
    <property type="project" value="UniProtKB-KW"/>
</dbReference>
<dbReference type="InterPro" id="IPR056835">
    <property type="entry name" value="ARM_TT21_5th"/>
</dbReference>
<dbReference type="PANTHER" id="PTHR14699">
    <property type="entry name" value="STI2 PROTEIN-RELATED"/>
    <property type="match status" value="1"/>
</dbReference>
<evidence type="ECO:0000256" key="5">
    <source>
        <dbReference type="ARBA" id="ARBA00006917"/>
    </source>
</evidence>
<evidence type="ECO:0000256" key="1">
    <source>
        <dbReference type="ARBA" id="ARBA00004123"/>
    </source>
</evidence>
<gene>
    <name evidence="30" type="primary">TTC21A</name>
</gene>
<reference evidence="30" key="2">
    <citation type="submission" date="2025-08" db="UniProtKB">
        <authorList>
            <consortium name="Ensembl"/>
        </authorList>
    </citation>
    <scope>IDENTIFICATION</scope>
</reference>
<dbReference type="AlphaFoldDB" id="A0A2I3MQE3"/>
<reference evidence="30 31" key="1">
    <citation type="submission" date="2012-03" db="EMBL/GenBank/DDBJ databases">
        <title>Whole Genome Assembly of Papio anubis.</title>
        <authorList>
            <person name="Liu Y.L."/>
            <person name="Abraham K.A."/>
            <person name="Akbar H.A."/>
            <person name="Ali S.A."/>
            <person name="Anosike U.A."/>
            <person name="Aqrawi P.A."/>
            <person name="Arias F.A."/>
            <person name="Attaway T.A."/>
            <person name="Awwad R.A."/>
            <person name="Babu C.B."/>
            <person name="Bandaranaike D.B."/>
            <person name="Battles P.B."/>
            <person name="Bell A.B."/>
            <person name="Beltran B.B."/>
            <person name="Berhane-Mersha D.B."/>
            <person name="Bess C.B."/>
            <person name="Bickham C.B."/>
            <person name="Bolden T.B."/>
            <person name="Carter K.C."/>
            <person name="Chau D.C."/>
            <person name="Chavez A.C."/>
            <person name="Clerc-Blankenburg K.C."/>
            <person name="Coyle M.C."/>
            <person name="Dao M.D."/>
            <person name="Davila M.L.D."/>
            <person name="Davy-Carroll L.D."/>
            <person name="Denson S.D."/>
            <person name="Dinh H.D."/>
            <person name="Fernandez S.F."/>
            <person name="Fernando P.F."/>
            <person name="Forbes L.F."/>
            <person name="Francis C.F."/>
            <person name="Francisco L.F."/>
            <person name="Fu Q.F."/>
            <person name="Garcia-Iii R.G."/>
            <person name="Garrett T.G."/>
            <person name="Gross S.G."/>
            <person name="Gubbala S.G."/>
            <person name="Hirani K.H."/>
            <person name="Hogues M.H."/>
            <person name="Hollins B.H."/>
            <person name="Jackson L.J."/>
            <person name="Javaid M.J."/>
            <person name="Jhangiani S.J."/>
            <person name="Johnson A.J."/>
            <person name="Johnson B.J."/>
            <person name="Jones J.J."/>
            <person name="Joshi V.J."/>
            <person name="Kalu J.K."/>
            <person name="Khan N.K."/>
            <person name="Korchina V.K."/>
            <person name="Kovar C.K."/>
            <person name="Lago L.L."/>
            <person name="Lara F.L."/>
            <person name="Le T.-K.L."/>
            <person name="Lee S.L."/>
            <person name="Legall-Iii F.L."/>
            <person name="Lemon S.L."/>
            <person name="Liu J.L."/>
            <person name="Liu Y.-S.L."/>
            <person name="Liyanage D.L."/>
            <person name="Lopez J.L."/>
            <person name="Lorensuhewa L.L."/>
            <person name="Mata R.M."/>
            <person name="Mathew T.M."/>
            <person name="Mercado C.M."/>
            <person name="Mercado I.M."/>
            <person name="Morales K.M."/>
            <person name="Morgan M.M."/>
            <person name="Munidasa M.M."/>
            <person name="Ngo D.N."/>
            <person name="Nguyen L.N."/>
            <person name="Nguyen T.N."/>
            <person name="Nguyen N.N."/>
            <person name="Obregon M.O."/>
            <person name="Okwuonu G.O."/>
            <person name="Ongeri F.O."/>
            <person name="Onwere C.O."/>
            <person name="Osifeso I.O."/>
            <person name="Parra A.P."/>
            <person name="Patil S.P."/>
            <person name="Perez A.P."/>
            <person name="Perez Y.P."/>
            <person name="Pham C.P."/>
            <person name="Pu L.-L.P."/>
            <person name="Puazo M.P."/>
            <person name="Quiroz J.Q."/>
            <person name="Rouhana J.R."/>
            <person name="Ruiz M.R."/>
            <person name="Ruiz S.-J.R."/>
            <person name="Saada N.S."/>
            <person name="Santibanez J.S."/>
            <person name="Scheel M.S."/>
            <person name="Schneider B.S."/>
            <person name="Simmons D.S."/>
            <person name="Sisson I.S."/>
            <person name="Tang L.-Y.T."/>
            <person name="Thornton R.T."/>
            <person name="Tisius J.T."/>
            <person name="Toledanes G.T."/>
            <person name="Trejos Z.T."/>
            <person name="Usmani K.U."/>
            <person name="Varghese R.V."/>
            <person name="Vattathil S.V."/>
            <person name="Vee V.V."/>
            <person name="Walker D.W."/>
            <person name="Weissenberger G.W."/>
            <person name="White C.W."/>
            <person name="Williams A.W."/>
            <person name="Woodworth J.W."/>
            <person name="Wright R.W."/>
            <person name="Zhu Y.Z."/>
            <person name="Han Y.H."/>
            <person name="Newsham I.N."/>
            <person name="Nazareth L.N."/>
            <person name="Worley K.W."/>
            <person name="Muzny D.M."/>
            <person name="Rogers J.R."/>
            <person name="Gibbs R.G."/>
        </authorList>
    </citation>
    <scope>NUCLEOTIDE SEQUENCE [LARGE SCALE GENOMIC DNA]</scope>
</reference>
<dbReference type="Pfam" id="PF25062">
    <property type="entry name" value="ARM_TT21_N"/>
    <property type="match status" value="1"/>
</dbReference>
<feature type="repeat" description="WD" evidence="21">
    <location>
        <begin position="26"/>
        <end position="60"/>
    </location>
</feature>
<dbReference type="InterPro" id="IPR019775">
    <property type="entry name" value="WD40_repeat_CS"/>
</dbReference>
<dbReference type="SUPFAM" id="SSF50978">
    <property type="entry name" value="WD40 repeat-like"/>
    <property type="match status" value="1"/>
</dbReference>
<keyword evidence="12" id="KW-0227">DNA damage</keyword>
<dbReference type="PROSITE" id="PS50005">
    <property type="entry name" value="TPR"/>
    <property type="match status" value="4"/>
</dbReference>
<dbReference type="FunFam" id="1.25.40.10:FF:000245">
    <property type="entry name" value="Tetratricopeptide repeat domain 21B"/>
    <property type="match status" value="1"/>
</dbReference>
<evidence type="ECO:0000259" key="26">
    <source>
        <dbReference type="Pfam" id="PF25062"/>
    </source>
</evidence>
<proteinExistence type="inferred from homology"/>
<comment type="subunit">
    <text evidence="20">Interacts with USP46. Interacts with USP1. Interacts with USP12. Component of the USP12-WDR20-WDR48 deubiquitinating complex. Component of the USP12-DMWD-WDR48 deubiquitinating complex. Interacts with PHLPP1. Interacts with RAD51AP1; the interaction is direct and promotes formation of a trimeric complex with RAD51 via RAD51AP1. Interacts with ATAD5; the interaction regulates USP1-mediated PCNA deubiquitination. Interacts with RAD51; the interaction is enhanced under replication stress. Interacts with ITCH; the interaction is more efficient when both USP12 and WDR48/UAF1 are involved and may facilitate recruitment of the USP12 deubiquitinating complex to Notch.</text>
</comment>
<dbReference type="GO" id="GO:0035721">
    <property type="term" value="P:intraciliary retrograde transport"/>
    <property type="evidence" value="ECO:0007669"/>
    <property type="project" value="TreeGrafter"/>
</dbReference>
<dbReference type="Proteomes" id="UP000028761">
    <property type="component" value="Chromosome 2"/>
</dbReference>
<dbReference type="Pfam" id="PF11816">
    <property type="entry name" value="DUF3337"/>
    <property type="match status" value="1"/>
</dbReference>
<keyword evidence="15" id="KW-0238">DNA-binding</keyword>
<dbReference type="InterPro" id="IPR011990">
    <property type="entry name" value="TPR-like_helical_dom_sf"/>
</dbReference>
<dbReference type="Pfam" id="PF25058">
    <property type="entry name" value="ARM_TT21"/>
    <property type="match status" value="1"/>
</dbReference>
<dbReference type="Pfam" id="PF25060">
    <property type="entry name" value="ARM_TT21_2nd"/>
    <property type="match status" value="1"/>
</dbReference>
<dbReference type="FunFam" id="1.25.40.10:FF:000377">
    <property type="entry name" value="Tetratricopeptide repeat domain 21B"/>
    <property type="match status" value="1"/>
</dbReference>
<evidence type="ECO:0000256" key="10">
    <source>
        <dbReference type="ARBA" id="ARBA00022737"/>
    </source>
</evidence>
<comment type="subcellular location">
    <subcellularLocation>
        <location evidence="3">Cytoplasm</location>
    </subcellularLocation>
    <subcellularLocation>
        <location evidence="4">Late endosome</location>
    </subcellularLocation>
    <subcellularLocation>
        <location evidence="2">Lysosome</location>
    </subcellularLocation>
    <subcellularLocation>
        <location evidence="1">Nucleus</location>
    </subcellularLocation>
</comment>
<evidence type="ECO:0000256" key="8">
    <source>
        <dbReference type="ARBA" id="ARBA00022490"/>
    </source>
</evidence>
<sequence length="1962" mass="222945">MAAHHRQNTAGRRKVQVSYVIRDEVEKYNRNGVNALQLDPALNRLFTAGRDSIIRIWSVNQHKQDPYIASMEHHTDWVNDIVLCCNGKTLISASSDTTVKVWNAHKGFCMSTLRTHKDYVKALAYAKDKELVASAGLDRQIFLWDVNTLTALTASNNTVTTSSLSGNKDSIYSLAMNQLGTIIVSGSTEKVLRVWDPRTCAKLMKLKGHTDNVKALLLNRDGTQCLSGSSDGTIRLWSLGQQRCIATYRVHDEGVWALQVNDAFTHVYSGGRDRKIYCTDLRNPDIRVLICEEKAPVLKMELDRSADPPPAIWVATTKSTVNKWTLKGIHNFRASGDYDNDCTNPITPLCTQPDQVIKGGASIIQCHILNDKRHILTKDTNNNVAYWDVLKACKVEDLGKVDFEDEIKKRFKMVYVPNWFSVDLKTGMLTITLDESDCFAAWVSAKDAGFSSPDGSDPKLNLGGLLLQALLEYWPRTHVNPMDEEENEVNHVNGEQENRVQKGNGYFQVPPHTPVIFGEAGGRTLFRLLCRDSGGETESMLLNETVPQWVIDITVDDKFLEVELLDPRKNMPKFNKIPFYLQPHASSGAKTLKKDRLSASDMLQVRKVMEHVYEKIINLDNESQTTSSSNNEKPGEQEKEEDIAVLAEEKIELLCQDQAGIIYYSQEKYFHHVQQTAAVGLEKFSNDPVLKFFKAYGVLKEEHIQDAISDLESIRHHPDVSLCSTMALIYAHKRCEIIDREAIQELEYSLKEIRKTVSGTALYYAGVFLWLIGHHDKAKEYIDRMLKISRGFREAYVLRGWVDLTSDKPHTAKKAIEYLEQGIQDTKDVLGLMGKAMYFMMQQNYSEALEVVNQITVTSGSFLPALVLKMQLFLARQDWEQTVEMGHRILEKDESNIDACQILAVHELAREGNMTTATNHVRNLIKALETREPENPSLHLKKILVVSRLCGSHQVILGLVCSFIERTFMATPSYIHVATELGYFFILKNQVKEALLWYTEAMKLDKDGMAGLTGIILCHILEGHLEEAEHQLEFLKEVQKSLGKSEVLIFLQALLTSKKHKGEQETTALLKEAVELHFSSMQGLPLGSEYFEKLDPYFLVCIAKEYLLFCPKQPRLPGQIVSPLLKQVAVILNPVVKAAPALIDPLYLMAQVRYYSGELENAQSILQRCLELDPASVDAHLLMCQIYLAQGNFGMCFHCLELGVSHNFQVRDHPLYHLIKARALNKAGDYPEAIKTLKMVIKLPALKKEEGRKFLGPCLQTSQRASILLELVEALRLNGELHEATKVMQDTINEFGGTPEENRITIANVDLVLSKGNVDVALNMLRNISPKQSCYMEAREKMANVYLQTLRDRRLYIRCYRELCEHLPGPHTSLLLGDALMSILEPEKALEVYDEAYRQNPHDASLASRIGQAYVKAHQYTEAIEYYEAAQKINGQDFLCCDLAELLLKLKKINKAEKVLKQALEHDIVQDIPSMMNDVKCLLLLAKVYESHKKEAVIETLNKALDLQSRILKRVPLEQPEMIPSQKQLAASICIQFAEHYLAEKEYDKAVRSYKDVFSYLPTDNKVMLELAQLYLLQGHLDLCEQHCAILLQTEQNHETASVLMADLMFRKQKHEAAINLYHQVLEKVPDNFLVLNKLIDLLRRSGKLEDIPAFFELAKKVSSRVPLEPGFNYCRGIYCWHIGQPNEALKFLNKARKDSTWGQSAIYHMVQICLNPDNEVVGGEAFENQGAESNYTEKKELEQQGVSTAEKLLREFYPNSASSQTQLRLLQGLCRLATKEKANMEAALGSFIQIAQAEKDSVPALLALAQAYVFLKQIPKARMQLKRLAKAPWVLSEAEDLEKSWLLLADIYCQGSKFDLALELLRRCVQYNKSCYKAYEYMGFIMEKEQSYKDAVTNYKLAWKYSHHANPAIGFRLAFNYLKDKKFVEAIEICHDVLREHPNYPKIREEILEKARRSLRP</sequence>
<organism evidence="30 31">
    <name type="scientific">Papio anubis</name>
    <name type="common">Olive baboon</name>
    <dbReference type="NCBI Taxonomy" id="9555"/>
    <lineage>
        <taxon>Eukaryota</taxon>
        <taxon>Metazoa</taxon>
        <taxon>Chordata</taxon>
        <taxon>Craniata</taxon>
        <taxon>Vertebrata</taxon>
        <taxon>Euteleostomi</taxon>
        <taxon>Mammalia</taxon>
        <taxon>Eutheria</taxon>
        <taxon>Euarchontoglires</taxon>
        <taxon>Primates</taxon>
        <taxon>Haplorrhini</taxon>
        <taxon>Catarrhini</taxon>
        <taxon>Cercopithecidae</taxon>
        <taxon>Cercopithecinae</taxon>
        <taxon>Papio</taxon>
    </lineage>
</organism>
<dbReference type="InterPro" id="IPR015943">
    <property type="entry name" value="WD40/YVTN_repeat-like_dom_sf"/>
</dbReference>
<evidence type="ECO:0000256" key="24">
    <source>
        <dbReference type="SAM" id="MobiDB-lite"/>
    </source>
</evidence>
<feature type="repeat" description="TPR" evidence="22">
    <location>
        <begin position="1404"/>
        <end position="1437"/>
    </location>
</feature>
<evidence type="ECO:0000256" key="6">
    <source>
        <dbReference type="ARBA" id="ARBA00010935"/>
    </source>
</evidence>
<dbReference type="ExpressionAtlas" id="A0A2I3MQE3">
    <property type="expression patterns" value="baseline"/>
</dbReference>
<feature type="repeat" description="WD" evidence="21">
    <location>
        <begin position="71"/>
        <end position="112"/>
    </location>
</feature>
<feature type="domain" description="Tetratricopeptide repeat protein 21A/21B N-terminal ARM repeat" evidence="26">
    <location>
        <begin position="661"/>
        <end position="883"/>
    </location>
</feature>
<accession>A0A2I3MQE3</accession>
<dbReference type="SMART" id="SM00320">
    <property type="entry name" value="WD40"/>
    <property type="match status" value="7"/>
</dbReference>
<evidence type="ECO:0000256" key="4">
    <source>
        <dbReference type="ARBA" id="ARBA00004603"/>
    </source>
</evidence>
<evidence type="ECO:0000256" key="23">
    <source>
        <dbReference type="SAM" id="Coils"/>
    </source>
</evidence>
<dbReference type="InterPro" id="IPR040364">
    <property type="entry name" value="TTC21A/TTC21B"/>
</dbReference>
<evidence type="ECO:0000259" key="28">
    <source>
        <dbReference type="Pfam" id="PF25064"/>
    </source>
</evidence>
<keyword evidence="16" id="KW-0234">DNA repair</keyword>
<feature type="region of interest" description="Disordered" evidence="24">
    <location>
        <begin position="620"/>
        <end position="640"/>
    </location>
</feature>
<evidence type="ECO:0000256" key="21">
    <source>
        <dbReference type="PROSITE-ProRule" id="PRU00221"/>
    </source>
</evidence>
<dbReference type="PRINTS" id="PR00320">
    <property type="entry name" value="GPROTEINBRPT"/>
</dbReference>
<dbReference type="GeneTree" id="ENSGT00390000005979"/>